<name>A0A0B6Z569_9EUPU</name>
<feature type="region of interest" description="Disordered" evidence="1">
    <location>
        <begin position="28"/>
        <end position="58"/>
    </location>
</feature>
<gene>
    <name evidence="2" type="primary">ORF49557</name>
</gene>
<proteinExistence type="predicted"/>
<organism evidence="2">
    <name type="scientific">Arion vulgaris</name>
    <dbReference type="NCBI Taxonomy" id="1028688"/>
    <lineage>
        <taxon>Eukaryota</taxon>
        <taxon>Metazoa</taxon>
        <taxon>Spiralia</taxon>
        <taxon>Lophotrochozoa</taxon>
        <taxon>Mollusca</taxon>
        <taxon>Gastropoda</taxon>
        <taxon>Heterobranchia</taxon>
        <taxon>Euthyneura</taxon>
        <taxon>Panpulmonata</taxon>
        <taxon>Eupulmonata</taxon>
        <taxon>Stylommatophora</taxon>
        <taxon>Helicina</taxon>
        <taxon>Arionoidea</taxon>
        <taxon>Arionidae</taxon>
        <taxon>Arion</taxon>
    </lineage>
</organism>
<feature type="compositionally biased region" description="Low complexity" evidence="1">
    <location>
        <begin position="30"/>
        <end position="41"/>
    </location>
</feature>
<evidence type="ECO:0000256" key="1">
    <source>
        <dbReference type="SAM" id="MobiDB-lite"/>
    </source>
</evidence>
<evidence type="ECO:0000313" key="2">
    <source>
        <dbReference type="EMBL" id="CEK63799.1"/>
    </source>
</evidence>
<sequence>RVLFRSIIYVIQPSSMWATPSKQQFYLPRNSSNSKMSSTSTPQIQKKNGVLKRPSKEGHFDIDALQSKEEYFDHDASDSKDTHYDLDTSNRKDAHFDLNISHSKESHFDLDMSNSKAAHFGLDRSKNKETNFDLNMFIPEMERSDNDEEEVYVSATKL</sequence>
<accession>A0A0B6Z569</accession>
<dbReference type="EMBL" id="HACG01016934">
    <property type="protein sequence ID" value="CEK63799.1"/>
    <property type="molecule type" value="Transcribed_RNA"/>
</dbReference>
<protein>
    <submittedName>
        <fullName evidence="2">Uncharacterized protein</fullName>
    </submittedName>
</protein>
<reference evidence="2" key="1">
    <citation type="submission" date="2014-12" db="EMBL/GenBank/DDBJ databases">
        <title>Insight into the proteome of Arion vulgaris.</title>
        <authorList>
            <person name="Aradska J."/>
            <person name="Bulat T."/>
            <person name="Smidak R."/>
            <person name="Sarate P."/>
            <person name="Gangsoo J."/>
            <person name="Sialana F."/>
            <person name="Bilban M."/>
            <person name="Lubec G."/>
        </authorList>
    </citation>
    <scope>NUCLEOTIDE SEQUENCE</scope>
    <source>
        <tissue evidence="2">Skin</tissue>
    </source>
</reference>
<dbReference type="AlphaFoldDB" id="A0A0B6Z569"/>
<feature type="non-terminal residue" evidence="2">
    <location>
        <position position="1"/>
    </location>
</feature>